<dbReference type="Pfam" id="PF00118">
    <property type="entry name" value="Cpn60_TCP1"/>
    <property type="match status" value="1"/>
</dbReference>
<keyword evidence="3" id="KW-0067">ATP-binding</keyword>
<dbReference type="OrthoDB" id="1733909at2759"/>
<dbReference type="PRINTS" id="PR00298">
    <property type="entry name" value="CHAPERONIN60"/>
</dbReference>
<evidence type="ECO:0000256" key="1">
    <source>
        <dbReference type="ARBA" id="ARBA00006607"/>
    </source>
</evidence>
<proteinExistence type="inferred from homology"/>
<evidence type="ECO:0000256" key="3">
    <source>
        <dbReference type="ARBA" id="ARBA00022840"/>
    </source>
</evidence>
<dbReference type="GO" id="GO:0140662">
    <property type="term" value="F:ATP-dependent protein folding chaperone"/>
    <property type="evidence" value="ECO:0007669"/>
    <property type="project" value="InterPro"/>
</dbReference>
<name>A0A7R9AJU2_9CRUS</name>
<gene>
    <name evidence="6" type="ORF">DSTB1V02_LOCUS14841</name>
</gene>
<dbReference type="EMBL" id="LR916866">
    <property type="protein sequence ID" value="CAD7255096.1"/>
    <property type="molecule type" value="Genomic_DNA"/>
</dbReference>
<keyword evidence="7" id="KW-1185">Reference proteome</keyword>
<dbReference type="Gene3D" id="3.50.7.10">
    <property type="entry name" value="GroEL"/>
    <property type="match status" value="1"/>
</dbReference>
<evidence type="ECO:0000256" key="5">
    <source>
        <dbReference type="RuleBase" id="RU000418"/>
    </source>
</evidence>
<dbReference type="InterPro" id="IPR002423">
    <property type="entry name" value="Cpn60/GroEL/TCP-1"/>
</dbReference>
<accession>A0A7R9AJU2</accession>
<evidence type="ECO:0008006" key="8">
    <source>
        <dbReference type="Google" id="ProtNLM"/>
    </source>
</evidence>
<keyword evidence="4" id="KW-0143">Chaperone</keyword>
<dbReference type="Proteomes" id="UP000677054">
    <property type="component" value="Unassembled WGS sequence"/>
</dbReference>
<dbReference type="Gene3D" id="3.30.260.10">
    <property type="entry name" value="TCP-1-like chaperonin intermediate domain"/>
    <property type="match status" value="1"/>
</dbReference>
<evidence type="ECO:0000313" key="6">
    <source>
        <dbReference type="EMBL" id="CAD7255096.1"/>
    </source>
</evidence>
<dbReference type="EMBL" id="CAJPEV010017348">
    <property type="protein sequence ID" value="CAG0907494.1"/>
    <property type="molecule type" value="Genomic_DNA"/>
</dbReference>
<dbReference type="InterPro" id="IPR018370">
    <property type="entry name" value="Chaperonin_Cpn60_CS"/>
</dbReference>
<evidence type="ECO:0000256" key="4">
    <source>
        <dbReference type="ARBA" id="ARBA00023186"/>
    </source>
</evidence>
<dbReference type="PROSITE" id="PS00296">
    <property type="entry name" value="CHAPERONINS_CPN60"/>
    <property type="match status" value="1"/>
</dbReference>
<dbReference type="GO" id="GO:0042026">
    <property type="term" value="P:protein refolding"/>
    <property type="evidence" value="ECO:0007669"/>
    <property type="project" value="InterPro"/>
</dbReference>
<dbReference type="InterPro" id="IPR001844">
    <property type="entry name" value="Cpn60/GroEL"/>
</dbReference>
<evidence type="ECO:0000313" key="7">
    <source>
        <dbReference type="Proteomes" id="UP000677054"/>
    </source>
</evidence>
<evidence type="ECO:0000256" key="2">
    <source>
        <dbReference type="ARBA" id="ARBA00022741"/>
    </source>
</evidence>
<dbReference type="SUPFAM" id="SSF48592">
    <property type="entry name" value="GroEL equatorial domain-like"/>
    <property type="match status" value="1"/>
</dbReference>
<keyword evidence="2" id="KW-0547">Nucleotide-binding</keyword>
<dbReference type="GO" id="GO:0005524">
    <property type="term" value="F:ATP binding"/>
    <property type="evidence" value="ECO:0007669"/>
    <property type="project" value="UniProtKB-KW"/>
</dbReference>
<protein>
    <recommendedName>
        <fullName evidence="8">60 kDa chaperonin</fullName>
    </recommendedName>
</protein>
<dbReference type="InterPro" id="IPR027409">
    <property type="entry name" value="GroEL-like_apical_dom_sf"/>
</dbReference>
<dbReference type="AlphaFoldDB" id="A0A7R9AJU2"/>
<dbReference type="InterPro" id="IPR027410">
    <property type="entry name" value="TCP-1-like_intermed_sf"/>
</dbReference>
<dbReference type="Gene3D" id="1.10.560.10">
    <property type="entry name" value="GroEL-like equatorial domain"/>
    <property type="match status" value="1"/>
</dbReference>
<dbReference type="SUPFAM" id="SSF52029">
    <property type="entry name" value="GroEL apical domain-like"/>
    <property type="match status" value="1"/>
</dbReference>
<comment type="similarity">
    <text evidence="1 5">Belongs to the chaperonin (HSP60) family.</text>
</comment>
<reference evidence="6" key="1">
    <citation type="submission" date="2020-11" db="EMBL/GenBank/DDBJ databases">
        <authorList>
            <person name="Tran Van P."/>
        </authorList>
    </citation>
    <scope>NUCLEOTIDE SEQUENCE</scope>
</reference>
<dbReference type="PANTHER" id="PTHR45633">
    <property type="entry name" value="60 KDA HEAT SHOCK PROTEIN, MITOCHONDRIAL"/>
    <property type="match status" value="1"/>
</dbReference>
<organism evidence="6">
    <name type="scientific">Darwinula stevensoni</name>
    <dbReference type="NCBI Taxonomy" id="69355"/>
    <lineage>
        <taxon>Eukaryota</taxon>
        <taxon>Metazoa</taxon>
        <taxon>Ecdysozoa</taxon>
        <taxon>Arthropoda</taxon>
        <taxon>Crustacea</taxon>
        <taxon>Oligostraca</taxon>
        <taxon>Ostracoda</taxon>
        <taxon>Podocopa</taxon>
        <taxon>Podocopida</taxon>
        <taxon>Darwinulocopina</taxon>
        <taxon>Darwinuloidea</taxon>
        <taxon>Darwinulidae</taxon>
        <taxon>Darwinula</taxon>
    </lineage>
</organism>
<sequence>MLGSAAKVVANKDKTTIVDGKGNQADIDARAATIRGQIEKTSSDYDREKLQERLARIAGGVAIIKVGAATEMEMKNKKYKIEDALNATRAATEEGILPGGGTAFVKIAGKLADLKLADVDEQIGVQIVQEAIMYPVRQIANNAGHKGDWVVEKVREEKEFNIGFDAKTGEFKNMVTAGIIDPAKVLRVSLENAVSAAAMILTTDAVIADAPKKEETHSHAPDMGGM</sequence>
<dbReference type="InterPro" id="IPR027413">
    <property type="entry name" value="GROEL-like_equatorial_sf"/>
</dbReference>